<dbReference type="SMART" id="SM00939">
    <property type="entry name" value="PepX_C"/>
    <property type="match status" value="1"/>
</dbReference>
<dbReference type="Gene3D" id="2.60.120.260">
    <property type="entry name" value="Galactose-binding domain-like"/>
    <property type="match status" value="1"/>
</dbReference>
<accession>A0ABR7TX27</accession>
<dbReference type="InterPro" id="IPR029058">
    <property type="entry name" value="AB_hydrolase_fold"/>
</dbReference>
<evidence type="ECO:0000259" key="3">
    <source>
        <dbReference type="SMART" id="SM00939"/>
    </source>
</evidence>
<gene>
    <name evidence="4" type="ORF">ICL07_31935</name>
</gene>
<dbReference type="GO" id="GO:0016787">
    <property type="term" value="F:hydrolase activity"/>
    <property type="evidence" value="ECO:0007669"/>
    <property type="project" value="UniProtKB-KW"/>
</dbReference>
<feature type="signal peptide" evidence="2">
    <location>
        <begin position="1"/>
        <end position="19"/>
    </location>
</feature>
<dbReference type="SUPFAM" id="SSF53474">
    <property type="entry name" value="alpha/beta-Hydrolases"/>
    <property type="match status" value="1"/>
</dbReference>
<feature type="domain" description="Xaa-Pro dipeptidyl-peptidase C-terminal" evidence="3">
    <location>
        <begin position="359"/>
        <end position="627"/>
    </location>
</feature>
<feature type="chain" id="PRO_5047130521" evidence="2">
    <location>
        <begin position="20"/>
        <end position="639"/>
    </location>
</feature>
<dbReference type="Pfam" id="PF02129">
    <property type="entry name" value="Peptidase_S15"/>
    <property type="match status" value="1"/>
</dbReference>
<dbReference type="InterPro" id="IPR008979">
    <property type="entry name" value="Galactose-bd-like_sf"/>
</dbReference>
<evidence type="ECO:0000313" key="4">
    <source>
        <dbReference type="EMBL" id="MBC9935032.1"/>
    </source>
</evidence>
<evidence type="ECO:0000256" key="1">
    <source>
        <dbReference type="ARBA" id="ARBA00022801"/>
    </source>
</evidence>
<dbReference type="Gene3D" id="1.10.3020.10">
    <property type="entry name" value="alpha-amino acid ester hydrolase ( Helical cap domain)"/>
    <property type="match status" value="1"/>
</dbReference>
<name>A0ABR7TX27_9BACT</name>
<reference evidence="4 5" key="1">
    <citation type="submission" date="2020-09" db="EMBL/GenBank/DDBJ databases">
        <title>Genome sequences of type strains of Chitinophaga qingshengii and Chitinophaga varians.</title>
        <authorList>
            <person name="Kittiwongwattana C."/>
        </authorList>
    </citation>
    <scope>NUCLEOTIDE SEQUENCE [LARGE SCALE GENOMIC DNA]</scope>
    <source>
        <strain evidence="4 5">JCM 30026</strain>
    </source>
</reference>
<dbReference type="Proteomes" id="UP000659124">
    <property type="component" value="Unassembled WGS sequence"/>
</dbReference>
<dbReference type="InterPro" id="IPR013736">
    <property type="entry name" value="Xaa-Pro_dipept_C"/>
</dbReference>
<evidence type="ECO:0000256" key="2">
    <source>
        <dbReference type="SAM" id="SignalP"/>
    </source>
</evidence>
<keyword evidence="1 4" id="KW-0378">Hydrolase</keyword>
<keyword evidence="5" id="KW-1185">Reference proteome</keyword>
<dbReference type="NCBIfam" id="TIGR00976">
    <property type="entry name" value="CocE_NonD"/>
    <property type="match status" value="1"/>
</dbReference>
<sequence length="639" mass="72033">MKHIYAGVLCVLLSLTAAARTAGDSAWVHTHYVKKEQYIRMRDGVQLFTVIYQPVDSSERHPVLMTRTPYSCAPYGAALSPNLWNSYWHQYVREGYIIVMQDVRGRWMSEGQFADIRPFNPDKKGTATDEASDTYDTIDWLLQHVSHNNGRVGLFGISYPGFYTTMGALCGHPALKAASPQAPVTDWFHGDDFHHNGAFFLMDCFGFYTKGFGYPHPRPISVAPVQALQLPCADNYQTFLQIGAIPNFTKLTGDSLAFWKELMVHPNYDDWWKARDPRQHVGRIQPAILVVGGLFDAEDCYGAWNLYKAIEQQKPATHFNKLVMGPWYHGQWASSDGSRLGNVQFGGNTATWYQEHIEVPFFNYYLKDKGSLANLPEATIFFTGENRWRQFTAWPSAAVQYKSLYLQPGCALGWTPPAGATKPYSEYISDPAHPVPYTGEVHYVRTRDYMTDDQRFAARRADVLTFETAPLTEAVSIGGTVTADLRVSITGTDADFVVKIIDVFPDDFSYPGAPQPNKTRDAGGPHPMGGYQMLVRGEIFRGRYRHSFTHPEAFTPGKVEQVRFDLPDIAHTFLKGHRMMVQIQSSWFPLADRNPQQFINIYEAQDKDFQKAGIRVYHDAAHPSGVILPVIPAVVLNGQ</sequence>
<dbReference type="RefSeq" id="WP_188092125.1">
    <property type="nucleotide sequence ID" value="NZ_JACVFC010000007.1"/>
</dbReference>
<dbReference type="EMBL" id="JACVFC010000007">
    <property type="protein sequence ID" value="MBC9935032.1"/>
    <property type="molecule type" value="Genomic_DNA"/>
</dbReference>
<dbReference type="InterPro" id="IPR000383">
    <property type="entry name" value="Xaa-Pro-like_dom"/>
</dbReference>
<evidence type="ECO:0000313" key="5">
    <source>
        <dbReference type="Proteomes" id="UP000659124"/>
    </source>
</evidence>
<keyword evidence="2" id="KW-0732">Signal</keyword>
<organism evidence="4 5">
    <name type="scientific">Chitinophaga qingshengii</name>
    <dbReference type="NCBI Taxonomy" id="1569794"/>
    <lineage>
        <taxon>Bacteria</taxon>
        <taxon>Pseudomonadati</taxon>
        <taxon>Bacteroidota</taxon>
        <taxon>Chitinophagia</taxon>
        <taxon>Chitinophagales</taxon>
        <taxon>Chitinophagaceae</taxon>
        <taxon>Chitinophaga</taxon>
    </lineage>
</organism>
<dbReference type="Gene3D" id="3.40.50.1820">
    <property type="entry name" value="alpha/beta hydrolase"/>
    <property type="match status" value="1"/>
</dbReference>
<proteinExistence type="predicted"/>
<dbReference type="InterPro" id="IPR005674">
    <property type="entry name" value="CocE/Ser_esterase"/>
</dbReference>
<dbReference type="SUPFAM" id="SSF49785">
    <property type="entry name" value="Galactose-binding domain-like"/>
    <property type="match status" value="1"/>
</dbReference>
<protein>
    <submittedName>
        <fullName evidence="4">CocE/NonD family hydrolase</fullName>
    </submittedName>
</protein>
<comment type="caution">
    <text evidence="4">The sequence shown here is derived from an EMBL/GenBank/DDBJ whole genome shotgun (WGS) entry which is preliminary data.</text>
</comment>
<dbReference type="Pfam" id="PF08530">
    <property type="entry name" value="PepX_C"/>
    <property type="match status" value="1"/>
</dbReference>